<evidence type="ECO:0000256" key="2">
    <source>
        <dbReference type="ARBA" id="ARBA00012255"/>
    </source>
</evidence>
<feature type="binding site" evidence="12">
    <location>
        <position position="364"/>
    </location>
    <ligand>
        <name>Mg(2+)</name>
        <dbReference type="ChEBI" id="CHEBI:18420"/>
        <label>1</label>
    </ligand>
</feature>
<evidence type="ECO:0000256" key="8">
    <source>
        <dbReference type="ARBA" id="ARBA00042850"/>
    </source>
</evidence>
<dbReference type="PANTHER" id="PTHR16222">
    <property type="entry name" value="ADP-RIBOSYLGLYCOHYDROLASE"/>
    <property type="match status" value="1"/>
</dbReference>
<evidence type="ECO:0000256" key="9">
    <source>
        <dbReference type="ARBA" id="ARBA00043187"/>
    </source>
</evidence>
<keyword evidence="14" id="KW-1185">Reference proteome</keyword>
<dbReference type="PANTHER" id="PTHR16222:SF24">
    <property type="entry name" value="ADP-RIBOSYLHYDROLASE ARH3"/>
    <property type="match status" value="1"/>
</dbReference>
<evidence type="ECO:0000256" key="6">
    <source>
        <dbReference type="ARBA" id="ARBA00042471"/>
    </source>
</evidence>
<protein>
    <recommendedName>
        <fullName evidence="4">ADP-ribosylhydrolase ARH3</fullName>
        <ecNumber evidence="2">3.2.1.143</ecNumber>
    </recommendedName>
    <alternativeName>
        <fullName evidence="5">ADP-ribose glycohydrolase ARH3</fullName>
    </alternativeName>
    <alternativeName>
        <fullName evidence="6">ADP-ribosylhydrolase 3</fullName>
    </alternativeName>
    <alternativeName>
        <fullName evidence="9">O-acetyl-ADP-ribose deacetylase ARH3</fullName>
    </alternativeName>
    <alternativeName>
        <fullName evidence="10">Poly(ADP-ribose) glycohydrolase ARH3</fullName>
    </alternativeName>
    <alternativeName>
        <fullName evidence="8">[Protein ADP-ribosylarginine] hydrolase-like protein 2</fullName>
    </alternativeName>
    <alternativeName>
        <fullName evidence="7">[Protein ADP-ribosylserine] hydrolase</fullName>
    </alternativeName>
</protein>
<evidence type="ECO:0000256" key="4">
    <source>
        <dbReference type="ARBA" id="ARBA00041057"/>
    </source>
</evidence>
<dbReference type="GO" id="GO:0046872">
    <property type="term" value="F:metal ion binding"/>
    <property type="evidence" value="ECO:0007669"/>
    <property type="project" value="UniProtKB-KW"/>
</dbReference>
<dbReference type="STRING" id="685588.A0A067T025"/>
<dbReference type="AlphaFoldDB" id="A0A067T025"/>
<dbReference type="GO" id="GO:0004649">
    <property type="term" value="F:poly(ADP-ribose) glycohydrolase activity"/>
    <property type="evidence" value="ECO:0007669"/>
    <property type="project" value="UniProtKB-EC"/>
</dbReference>
<name>A0A067T025_GALM3</name>
<gene>
    <name evidence="13" type="ORF">GALMADRAFT_246811</name>
</gene>
<dbReference type="InterPro" id="IPR005502">
    <property type="entry name" value="Ribosyl_crysJ1"/>
</dbReference>
<dbReference type="SUPFAM" id="SSF101478">
    <property type="entry name" value="ADP-ribosylglycohydrolase"/>
    <property type="match status" value="1"/>
</dbReference>
<evidence type="ECO:0000256" key="1">
    <source>
        <dbReference type="ARBA" id="ARBA00010702"/>
    </source>
</evidence>
<dbReference type="Gene3D" id="1.10.4080.10">
    <property type="entry name" value="ADP-ribosylation/Crystallin J1"/>
    <property type="match status" value="1"/>
</dbReference>
<dbReference type="OrthoDB" id="2021138at2759"/>
<comment type="catalytic activity">
    <reaction evidence="11">
        <text>alpha-NAD(+) + H2O = ADP-D-ribose + nicotinamide + H(+)</text>
        <dbReference type="Rhea" id="RHEA:68792"/>
        <dbReference type="ChEBI" id="CHEBI:15377"/>
        <dbReference type="ChEBI" id="CHEBI:15378"/>
        <dbReference type="ChEBI" id="CHEBI:17154"/>
        <dbReference type="ChEBI" id="CHEBI:57967"/>
        <dbReference type="ChEBI" id="CHEBI:77017"/>
    </reaction>
</comment>
<evidence type="ECO:0000256" key="12">
    <source>
        <dbReference type="PIRSR" id="PIRSR605502-1"/>
    </source>
</evidence>
<dbReference type="EC" id="3.2.1.143" evidence="2"/>
<dbReference type="HOGENOM" id="CLU_024566_8_2_1"/>
<keyword evidence="12" id="KW-0479">Metal-binding</keyword>
<evidence type="ECO:0000256" key="10">
    <source>
        <dbReference type="ARBA" id="ARBA00043193"/>
    </source>
</evidence>
<evidence type="ECO:0000256" key="5">
    <source>
        <dbReference type="ARBA" id="ARBA00042398"/>
    </source>
</evidence>
<feature type="binding site" evidence="12">
    <location>
        <position position="363"/>
    </location>
    <ligand>
        <name>Mg(2+)</name>
        <dbReference type="ChEBI" id="CHEBI:18420"/>
        <label>1</label>
    </ligand>
</feature>
<comment type="cofactor">
    <cofactor evidence="12">
        <name>Mg(2+)</name>
        <dbReference type="ChEBI" id="CHEBI:18420"/>
    </cofactor>
    <text evidence="12">Binds 2 magnesium ions per subunit.</text>
</comment>
<evidence type="ECO:0000256" key="7">
    <source>
        <dbReference type="ARBA" id="ARBA00042722"/>
    </source>
</evidence>
<keyword evidence="12" id="KW-0460">Magnesium</keyword>
<dbReference type="InterPro" id="IPR036705">
    <property type="entry name" value="Ribosyl_crysJ1_sf"/>
</dbReference>
<dbReference type="Proteomes" id="UP000027222">
    <property type="component" value="Unassembled WGS sequence"/>
</dbReference>
<evidence type="ECO:0000256" key="11">
    <source>
        <dbReference type="ARBA" id="ARBA00049015"/>
    </source>
</evidence>
<feature type="binding site" evidence="12">
    <location>
        <position position="361"/>
    </location>
    <ligand>
        <name>Mg(2+)</name>
        <dbReference type="ChEBI" id="CHEBI:18420"/>
        <label>1</label>
    </ligand>
</feature>
<comment type="similarity">
    <text evidence="1">Belongs to the ADP-ribosylglycohydrolase family.</text>
</comment>
<feature type="binding site" evidence="12">
    <location>
        <position position="85"/>
    </location>
    <ligand>
        <name>Mg(2+)</name>
        <dbReference type="ChEBI" id="CHEBI:18420"/>
        <label>1</label>
    </ligand>
</feature>
<dbReference type="Pfam" id="PF03747">
    <property type="entry name" value="ADP_ribosyl_GH"/>
    <property type="match status" value="1"/>
</dbReference>
<evidence type="ECO:0000313" key="13">
    <source>
        <dbReference type="EMBL" id="KDR76451.1"/>
    </source>
</evidence>
<accession>A0A067T025</accession>
<feature type="binding site" evidence="12">
    <location>
        <position position="83"/>
    </location>
    <ligand>
        <name>Mg(2+)</name>
        <dbReference type="ChEBI" id="CHEBI:18420"/>
        <label>1</label>
    </ligand>
</feature>
<dbReference type="InterPro" id="IPR050792">
    <property type="entry name" value="ADP-ribosylglycohydrolase"/>
</dbReference>
<organism evidence="13 14">
    <name type="scientific">Galerina marginata (strain CBS 339.88)</name>
    <dbReference type="NCBI Taxonomy" id="685588"/>
    <lineage>
        <taxon>Eukaryota</taxon>
        <taxon>Fungi</taxon>
        <taxon>Dikarya</taxon>
        <taxon>Basidiomycota</taxon>
        <taxon>Agaricomycotina</taxon>
        <taxon>Agaricomycetes</taxon>
        <taxon>Agaricomycetidae</taxon>
        <taxon>Agaricales</taxon>
        <taxon>Agaricineae</taxon>
        <taxon>Strophariaceae</taxon>
        <taxon>Galerina</taxon>
    </lineage>
</organism>
<reference evidence="14" key="1">
    <citation type="journal article" date="2014" name="Proc. Natl. Acad. Sci. U.S.A.">
        <title>Extensive sampling of basidiomycete genomes demonstrates inadequacy of the white-rot/brown-rot paradigm for wood decay fungi.</title>
        <authorList>
            <person name="Riley R."/>
            <person name="Salamov A.A."/>
            <person name="Brown D.W."/>
            <person name="Nagy L.G."/>
            <person name="Floudas D."/>
            <person name="Held B.W."/>
            <person name="Levasseur A."/>
            <person name="Lombard V."/>
            <person name="Morin E."/>
            <person name="Otillar R."/>
            <person name="Lindquist E.A."/>
            <person name="Sun H."/>
            <person name="LaButti K.M."/>
            <person name="Schmutz J."/>
            <person name="Jabbour D."/>
            <person name="Luo H."/>
            <person name="Baker S.E."/>
            <person name="Pisabarro A.G."/>
            <person name="Walton J.D."/>
            <person name="Blanchette R.A."/>
            <person name="Henrissat B."/>
            <person name="Martin F."/>
            <person name="Cullen D."/>
            <person name="Hibbett D.S."/>
            <person name="Grigoriev I.V."/>
        </authorList>
    </citation>
    <scope>NUCLEOTIDE SEQUENCE [LARGE SCALE GENOMIC DNA]</scope>
    <source>
        <strain evidence="14">CBS 339.88</strain>
    </source>
</reference>
<evidence type="ECO:0000313" key="14">
    <source>
        <dbReference type="Proteomes" id="UP000027222"/>
    </source>
</evidence>
<feature type="binding site" evidence="12">
    <location>
        <position position="84"/>
    </location>
    <ligand>
        <name>Mg(2+)</name>
        <dbReference type="ChEBI" id="CHEBI:18420"/>
        <label>1</label>
    </ligand>
</feature>
<dbReference type="EMBL" id="KL142378">
    <property type="protein sequence ID" value="KDR76451.1"/>
    <property type="molecule type" value="Genomic_DNA"/>
</dbReference>
<proteinExistence type="inferred from homology"/>
<keyword evidence="3" id="KW-0378">Hydrolase</keyword>
<evidence type="ECO:0000256" key="3">
    <source>
        <dbReference type="ARBA" id="ARBA00022801"/>
    </source>
</evidence>
<sequence length="423" mass="47129">MPLSFWSKSKGKKAQSPVPEMDTLFAQFPTPASSSTKIRLSILSTAMVDALGGPAEFQQRFSFPFVSSMLPNDTFKLPPGVWTDDTSMTLCLAKSLCTFKESPNSPYTGGFDEVHQLQLYKRWHEEGHLSAVGRCFDIGNGIRTALDLFNEYEEDPEQALLRIRCDLSDESKSGNGSLMRITPIGLAYWRDNSEAKVYARRSSQATHPSAMCLEVCEMWTGAIGLIMKEATQPPKDLSKPNEGRFSKLCLLEYISNYPYANNKLRESLALPFGVPPRPERTAERENWYFRYHPLLRLIAETQSPAAVAARSEPSFSYNIPTAEQLPSSGFVLHSAVAALYCFFSTQTFEDGALMAVNLGNDADTVGAIYAGLAGCWYAAEEGKAEGLFWTKRVKGWKQSLVRRSMVEEIAESLVVLERKLAEE</sequence>